<comment type="caution">
    <text evidence="1">The sequence shown here is derived from an EMBL/GenBank/DDBJ whole genome shotgun (WGS) entry which is preliminary data.</text>
</comment>
<keyword evidence="2" id="KW-1185">Reference proteome</keyword>
<dbReference type="AlphaFoldDB" id="A0AA40VTY9"/>
<organism evidence="1 2">
    <name type="scientific">Komarekiella delphini-convector SJRDD-AB1</name>
    <dbReference type="NCBI Taxonomy" id="2593771"/>
    <lineage>
        <taxon>Bacteria</taxon>
        <taxon>Bacillati</taxon>
        <taxon>Cyanobacteriota</taxon>
        <taxon>Cyanophyceae</taxon>
        <taxon>Nostocales</taxon>
        <taxon>Nostocaceae</taxon>
        <taxon>Komarekiella</taxon>
        <taxon>Komarekiella delphini-convector</taxon>
    </lineage>
</organism>
<protein>
    <submittedName>
        <fullName evidence="1">Uncharacterized protein</fullName>
    </submittedName>
</protein>
<reference evidence="1" key="1">
    <citation type="submission" date="2019-07" db="EMBL/GenBank/DDBJ databases">
        <title>Toxilogical consequences of a new and cryptic species of cyanobacteria (Komarekiella delphini-convector) recovered from the epidermis of a bottlenose dolphin and 1500 ft. in the air.</title>
        <authorList>
            <person name="Brown A.O."/>
            <person name="Dvorak P."/>
            <person name="Villanueva C.D."/>
            <person name="Foss A.J."/>
            <person name="Garvey A.D."/>
            <person name="Gibson Q.A."/>
            <person name="Johansen J.R."/>
            <person name="Casamatta D.A."/>
        </authorList>
    </citation>
    <scope>NUCLEOTIDE SEQUENCE</scope>
    <source>
        <strain evidence="1">SJRDD-AB1</strain>
    </source>
</reference>
<dbReference type="RefSeq" id="WP_191760873.1">
    <property type="nucleotide sequence ID" value="NZ_VJXY01000045.1"/>
</dbReference>
<evidence type="ECO:0000313" key="2">
    <source>
        <dbReference type="Proteomes" id="UP001165986"/>
    </source>
</evidence>
<accession>A0AA40VTY9</accession>
<name>A0AA40VTY9_9NOST</name>
<evidence type="ECO:0000313" key="1">
    <source>
        <dbReference type="EMBL" id="MBD6619679.1"/>
    </source>
</evidence>
<gene>
    <name evidence="1" type="ORF">FNW02_28635</name>
</gene>
<dbReference type="Proteomes" id="UP001165986">
    <property type="component" value="Unassembled WGS sequence"/>
</dbReference>
<dbReference type="EMBL" id="VJXY01000045">
    <property type="protein sequence ID" value="MBD6619679.1"/>
    <property type="molecule type" value="Genomic_DNA"/>
</dbReference>
<sequence length="338" mass="39006">MLINLQNIASFSEKPEELVEAGANQKFSEAWAKKYLRKLAEQDDLTEALNHSEMATEIAKTLMQTLRTISLQAWARTEALLSQEVIRHQIDPQFIDPWAVTKDAHQIYQTALSAYAQQIPPSKFSTWIASDLGHIRQKYIADDPRVIGFISMQFHYSGQMLLNLTPPSQQPLLSAYFKVIDDHLYMPLQRAYHAAGEHAYNSPPLKAVQQLLPLCTEIATKIVERVMELYPSYQCHTGRLSDINIKISSVRDTEMFQVYLWVCVLENNISAIQQELFPLCVMLYPRLKVRWELVRQLIHLLGTEIRSRLEPQQAAYFVPYYESLWGMFSPQVFPDSEL</sequence>
<proteinExistence type="predicted"/>